<gene>
    <name evidence="3" type="ORF">Nepgr_013608</name>
</gene>
<accession>A0AAD3SIQ7</accession>
<dbReference type="InterPro" id="IPR057135">
    <property type="entry name" value="At4g27190-like_LRR"/>
</dbReference>
<dbReference type="InterPro" id="IPR050905">
    <property type="entry name" value="Plant_NBS-LRR"/>
</dbReference>
<evidence type="ECO:0000259" key="2">
    <source>
        <dbReference type="Pfam" id="PF23247"/>
    </source>
</evidence>
<name>A0AAD3SIQ7_NEPGR</name>
<dbReference type="InterPro" id="IPR032675">
    <property type="entry name" value="LRR_dom_sf"/>
</dbReference>
<protein>
    <recommendedName>
        <fullName evidence="2">Disease resistance protein At4g27190-like leucine-rich repeats domain-containing protein</fullName>
    </recommendedName>
</protein>
<dbReference type="PANTHER" id="PTHR33463">
    <property type="entry name" value="NB-ARC DOMAIN-CONTAINING PROTEIN-RELATED"/>
    <property type="match status" value="1"/>
</dbReference>
<dbReference type="EMBL" id="BSYO01000011">
    <property type="protein sequence ID" value="GMH11767.1"/>
    <property type="molecule type" value="Genomic_DNA"/>
</dbReference>
<dbReference type="Proteomes" id="UP001279734">
    <property type="component" value="Unassembled WGS sequence"/>
</dbReference>
<keyword evidence="1" id="KW-0611">Plant defense</keyword>
<keyword evidence="4" id="KW-1185">Reference proteome</keyword>
<organism evidence="3 4">
    <name type="scientific">Nepenthes gracilis</name>
    <name type="common">Slender pitcher plant</name>
    <dbReference type="NCBI Taxonomy" id="150966"/>
    <lineage>
        <taxon>Eukaryota</taxon>
        <taxon>Viridiplantae</taxon>
        <taxon>Streptophyta</taxon>
        <taxon>Embryophyta</taxon>
        <taxon>Tracheophyta</taxon>
        <taxon>Spermatophyta</taxon>
        <taxon>Magnoliopsida</taxon>
        <taxon>eudicotyledons</taxon>
        <taxon>Gunneridae</taxon>
        <taxon>Pentapetalae</taxon>
        <taxon>Caryophyllales</taxon>
        <taxon>Nepenthaceae</taxon>
        <taxon>Nepenthes</taxon>
    </lineage>
</organism>
<dbReference type="AlphaFoldDB" id="A0AAD3SIQ7"/>
<sequence>MIYNTEIKTQVSLPAIKHVEIKSKLLQQVWGNHLLTESFGQLETFQIYGAHKEKTILPIAAAQGMKKLEELFVGDFSSVEKFFDCEVPPSDGCPRESLLPQLRKLEIDTLPMLKCIPWRVLNIKNLRFLSISGVSSLTCLFPVSTSSGFEQLEKLDIKNCETLEEIFGGDKRASYTTEGGVAIPRLWSLQLEDLPQLSSFSSENCVIELPCLEVVKFTHCPMFGVFERMKHVKELTAIECSLSKRLYKGEPCDRPEVLPQTRSISWAKLSAPHLHFLSISGANGLKSLFSTFECKEFVRLEEIRITECEDLEVIVSNEEKEGDMAPAKALFPRLRMIKLSKLENLGCFISGEYAWEFPSLEVVKIDGCPNMEKFSFAPLRTPKLRNMEIGRAEKSQTVALMQLYSIYSIKRYVE</sequence>
<proteinExistence type="predicted"/>
<evidence type="ECO:0000313" key="4">
    <source>
        <dbReference type="Proteomes" id="UP001279734"/>
    </source>
</evidence>
<evidence type="ECO:0000256" key="1">
    <source>
        <dbReference type="ARBA" id="ARBA00022821"/>
    </source>
</evidence>
<feature type="domain" description="Disease resistance protein At4g27190-like leucine-rich repeats" evidence="2">
    <location>
        <begin position="268"/>
        <end position="373"/>
    </location>
</feature>
<dbReference type="Gene3D" id="3.80.10.10">
    <property type="entry name" value="Ribonuclease Inhibitor"/>
    <property type="match status" value="2"/>
</dbReference>
<dbReference type="SUPFAM" id="SSF52058">
    <property type="entry name" value="L domain-like"/>
    <property type="match status" value="1"/>
</dbReference>
<comment type="caution">
    <text evidence="3">The sequence shown here is derived from an EMBL/GenBank/DDBJ whole genome shotgun (WGS) entry which is preliminary data.</text>
</comment>
<evidence type="ECO:0000313" key="3">
    <source>
        <dbReference type="EMBL" id="GMH11767.1"/>
    </source>
</evidence>
<dbReference type="Pfam" id="PF23247">
    <property type="entry name" value="LRR_RPS2"/>
    <property type="match status" value="2"/>
</dbReference>
<feature type="domain" description="Disease resistance protein At4g27190-like leucine-rich repeats" evidence="2">
    <location>
        <begin position="17"/>
        <end position="161"/>
    </location>
</feature>
<reference evidence="3" key="1">
    <citation type="submission" date="2023-05" db="EMBL/GenBank/DDBJ databases">
        <title>Nepenthes gracilis genome sequencing.</title>
        <authorList>
            <person name="Fukushima K."/>
        </authorList>
    </citation>
    <scope>NUCLEOTIDE SEQUENCE</scope>
    <source>
        <strain evidence="3">SING2019-196</strain>
    </source>
</reference>